<protein>
    <submittedName>
        <fullName evidence="5">DUF4352 domain-containing protein</fullName>
    </submittedName>
</protein>
<keyword evidence="3" id="KW-1133">Transmembrane helix</keyword>
<dbReference type="Pfam" id="PF11611">
    <property type="entry name" value="DUF4352"/>
    <property type="match status" value="1"/>
</dbReference>
<feature type="region of interest" description="Disordered" evidence="2">
    <location>
        <begin position="1"/>
        <end position="24"/>
    </location>
</feature>
<evidence type="ECO:0000256" key="1">
    <source>
        <dbReference type="ARBA" id="ARBA00022729"/>
    </source>
</evidence>
<dbReference type="Gene3D" id="2.60.40.1240">
    <property type="match status" value="1"/>
</dbReference>
<feature type="transmembrane region" description="Helical" evidence="3">
    <location>
        <begin position="30"/>
        <end position="55"/>
    </location>
</feature>
<evidence type="ECO:0000256" key="2">
    <source>
        <dbReference type="SAM" id="MobiDB-lite"/>
    </source>
</evidence>
<feature type="domain" description="DUF4352" evidence="4">
    <location>
        <begin position="69"/>
        <end position="200"/>
    </location>
</feature>
<dbReference type="RefSeq" id="WP_103371544.1">
    <property type="nucleotide sequence ID" value="NZ_CBCRVO010000001.1"/>
</dbReference>
<sequence>MSEQSNYKERHPQRSNSKARPRTAHKPKKWPIIVTISAVIILLLAAGIIALILFLKSGTPYSSRADKAYKIGQTAKNGDLEVTVKSASQSHQVGPSITPTTAKGTYIVVDVKIKNKGKESLTVDSTMFELLSEGKTLKANGTASVMANTDDNGENSNSFFLEQVNPDSTAEGKIVFDVSSKVAKSKDKKLKISSNLFSTQYVTFKLPKLASSEDEATEDEESDTEEEADSANDAATQGTGHVAQPHNSGNASQGTVRRSHNNDSTASKSQDKDDSDTKAQNNKNQSSPSQSAPKSNQQSPNQQGNANQAPKQSAPSNNNSNGAASGNSNQSGDNK</sequence>
<proteinExistence type="predicted"/>
<feature type="compositionally biased region" description="Basic residues" evidence="2">
    <location>
        <begin position="13"/>
        <end position="24"/>
    </location>
</feature>
<feature type="compositionally biased region" description="Basic and acidic residues" evidence="2">
    <location>
        <begin position="1"/>
        <end position="12"/>
    </location>
</feature>
<keyword evidence="1" id="KW-0732">Signal</keyword>
<evidence type="ECO:0000313" key="6">
    <source>
        <dbReference type="Proteomes" id="UP000242712"/>
    </source>
</evidence>
<dbReference type="OrthoDB" id="2389763at2"/>
<accession>A0A2K4FG81</accession>
<dbReference type="InterPro" id="IPR029050">
    <property type="entry name" value="Immunoprotect_excell_Ig-like"/>
</dbReference>
<keyword evidence="3" id="KW-0812">Transmembrane</keyword>
<feature type="compositionally biased region" description="Polar residues" evidence="2">
    <location>
        <begin position="245"/>
        <end position="256"/>
    </location>
</feature>
<feature type="compositionally biased region" description="Acidic residues" evidence="2">
    <location>
        <begin position="212"/>
        <end position="230"/>
    </location>
</feature>
<keyword evidence="3" id="KW-0472">Membrane</keyword>
<dbReference type="EMBL" id="PPPX01000001">
    <property type="protein sequence ID" value="POA10303.1"/>
    <property type="molecule type" value="Genomic_DNA"/>
</dbReference>
<dbReference type="AlphaFoldDB" id="A0A2K4FG81"/>
<dbReference type="GeneID" id="98297906"/>
<dbReference type="Proteomes" id="UP000242712">
    <property type="component" value="Unassembled WGS sequence"/>
</dbReference>
<keyword evidence="6" id="KW-1185">Reference proteome</keyword>
<evidence type="ECO:0000259" key="4">
    <source>
        <dbReference type="Pfam" id="PF11611"/>
    </source>
</evidence>
<name>A0A2K4FG81_9STAP</name>
<evidence type="ECO:0000313" key="5">
    <source>
        <dbReference type="EMBL" id="POA10303.1"/>
    </source>
</evidence>
<evidence type="ECO:0000256" key="3">
    <source>
        <dbReference type="SAM" id="Phobius"/>
    </source>
</evidence>
<dbReference type="InterPro" id="IPR029051">
    <property type="entry name" value="DUF4352"/>
</dbReference>
<feature type="region of interest" description="Disordered" evidence="2">
    <location>
        <begin position="209"/>
        <end position="335"/>
    </location>
</feature>
<feature type="compositionally biased region" description="Low complexity" evidence="2">
    <location>
        <begin position="278"/>
        <end position="335"/>
    </location>
</feature>
<reference evidence="5 6" key="1">
    <citation type="submission" date="2017-08" db="EMBL/GenBank/DDBJ databases">
        <title>Draft genome sequences of 64 type strains of genus Staph aureus.</title>
        <authorList>
            <person name="Cole K."/>
            <person name="Golubchik T."/>
            <person name="Russell J."/>
            <person name="Foster D."/>
            <person name="Llewelyn M."/>
            <person name="Wilson D."/>
            <person name="Crook D."/>
            <person name="Paul J."/>
        </authorList>
    </citation>
    <scope>NUCLEOTIDE SEQUENCE [LARGE SCALE GENOMIC DNA]</scope>
    <source>
        <strain evidence="5 6">DSM 29875</strain>
    </source>
</reference>
<comment type="caution">
    <text evidence="5">The sequence shown here is derived from an EMBL/GenBank/DDBJ whole genome shotgun (WGS) entry which is preliminary data.</text>
</comment>
<organism evidence="5 6">
    <name type="scientific">Staphylococcus argensis</name>
    <dbReference type="NCBI Taxonomy" id="1607738"/>
    <lineage>
        <taxon>Bacteria</taxon>
        <taxon>Bacillati</taxon>
        <taxon>Bacillota</taxon>
        <taxon>Bacilli</taxon>
        <taxon>Bacillales</taxon>
        <taxon>Staphylococcaceae</taxon>
        <taxon>Staphylococcus</taxon>
    </lineage>
</organism>
<gene>
    <name evidence="5" type="ORF">CD039_06030</name>
</gene>